<dbReference type="InterPro" id="IPR002110">
    <property type="entry name" value="Ankyrin_rpt"/>
</dbReference>
<dbReference type="PANTHER" id="PTHR24186">
    <property type="entry name" value="PROTEIN PHOSPHATASE 1 REGULATORY SUBUNIT"/>
    <property type="match status" value="1"/>
</dbReference>
<dbReference type="EMBL" id="CAXIPR030001489">
    <property type="protein sequence ID" value="CAM0148691.1"/>
    <property type="molecule type" value="Genomic_DNA"/>
</dbReference>
<organism evidence="11 12">
    <name type="scientific">Urochloa decumbens</name>
    <dbReference type="NCBI Taxonomy" id="240449"/>
    <lineage>
        <taxon>Eukaryota</taxon>
        <taxon>Viridiplantae</taxon>
        <taxon>Streptophyta</taxon>
        <taxon>Embryophyta</taxon>
        <taxon>Tracheophyta</taxon>
        <taxon>Spermatophyta</taxon>
        <taxon>Magnoliopsida</taxon>
        <taxon>Liliopsida</taxon>
        <taxon>Poales</taxon>
        <taxon>Poaceae</taxon>
        <taxon>PACMAD clade</taxon>
        <taxon>Panicoideae</taxon>
        <taxon>Panicodae</taxon>
        <taxon>Paniceae</taxon>
        <taxon>Melinidinae</taxon>
        <taxon>Urochloa</taxon>
    </lineage>
</organism>
<protein>
    <recommendedName>
        <fullName evidence="9">PGG domain-containing protein</fullName>
    </recommendedName>
</protein>
<evidence type="ECO:0000256" key="5">
    <source>
        <dbReference type="ARBA" id="ARBA00023043"/>
    </source>
</evidence>
<feature type="transmembrane region" description="Helical" evidence="8">
    <location>
        <begin position="418"/>
        <end position="438"/>
    </location>
</feature>
<evidence type="ECO:0000256" key="7">
    <source>
        <dbReference type="PROSITE-ProRule" id="PRU00023"/>
    </source>
</evidence>
<sequence>MDPALYKATMQGNVEMLRQLVDPEDPICVLCSSTPQLNTALHLAALHGHAEFAGEVLNKYEELLLARNDEGDTPLHLAAMAGKLEMVELFVRHALAWPDDERNPLTMTNMVGNNPVHEAVRNGMVSVAMALLAADPKRGHDINGRMESPLHIAAREGLIQVVQAIVDYTWLDQEFLPSVSVSGTALHQAVLGANLRIVEILLEKRRELIDLTDSDGNNALHYAAQKDLQRAAEMLLRRRTGLAYERNLQGMSPLHVAAHYGSTEVITALLRHCPDLDEMVDSYGRNVFHASITNGTADVLRCLLRHARSAELINRVDSNGDTPLHLAAKMSRVDAALLLLDDHCVDVCARDRDGQTARSVVEMKVHAGETDTYEMHLLKKLQQQESKRCRNKPLPPTFSSGRRRAGLNDKDFDSVVDAYFLAATLIATVTFAATFTMPGGYDQTKGTPLHGPSTAFKVFVLSNTVAMCSSIVVIFLLIWARQEPIQLRLHNLMWSQTLTIIACLTLLLSLMTAVYITVAPTAPGLAYAVIAIGTCSPALFFLISWLGR</sequence>
<feature type="repeat" description="ANK" evidence="7">
    <location>
        <begin position="249"/>
        <end position="281"/>
    </location>
</feature>
<dbReference type="InterPro" id="IPR036770">
    <property type="entry name" value="Ankyrin_rpt-contain_sf"/>
</dbReference>
<dbReference type="SMART" id="SM00248">
    <property type="entry name" value="ANK"/>
    <property type="match status" value="9"/>
</dbReference>
<dbReference type="PROSITE" id="PS50297">
    <property type="entry name" value="ANK_REP_REGION"/>
    <property type="match status" value="3"/>
</dbReference>
<dbReference type="InterPro" id="IPR026961">
    <property type="entry name" value="PGG_dom"/>
</dbReference>
<keyword evidence="2 8" id="KW-0812">Transmembrane</keyword>
<dbReference type="PROSITE" id="PS50088">
    <property type="entry name" value="ANK_REPEAT"/>
    <property type="match status" value="3"/>
</dbReference>
<dbReference type="Gene3D" id="1.25.40.20">
    <property type="entry name" value="Ankyrin repeat-containing domain"/>
    <property type="match status" value="3"/>
</dbReference>
<evidence type="ECO:0000313" key="12">
    <source>
        <dbReference type="Proteomes" id="UP001497457"/>
    </source>
</evidence>
<comment type="subcellular location">
    <subcellularLocation>
        <location evidence="1">Membrane</location>
        <topology evidence="1">Multi-pass membrane protein</topology>
    </subcellularLocation>
</comment>
<feature type="repeat" description="ANK" evidence="7">
    <location>
        <begin position="70"/>
        <end position="93"/>
    </location>
</feature>
<dbReference type="Pfam" id="PF13962">
    <property type="entry name" value="PGG"/>
    <property type="match status" value="1"/>
</dbReference>
<evidence type="ECO:0000256" key="8">
    <source>
        <dbReference type="SAM" id="Phobius"/>
    </source>
</evidence>
<gene>
    <name evidence="11" type="ORF">URODEC1_LOCUS121952</name>
    <name evidence="10" type="ORF">URODEC1_LOCUS60938</name>
</gene>
<evidence type="ECO:0000313" key="11">
    <source>
        <dbReference type="EMBL" id="CAM0148691.1"/>
    </source>
</evidence>
<keyword evidence="6 8" id="KW-0472">Membrane</keyword>
<reference evidence="11 12" key="1">
    <citation type="submission" date="2024-10" db="EMBL/GenBank/DDBJ databases">
        <authorList>
            <person name="Ryan C."/>
        </authorList>
    </citation>
    <scope>NUCLEOTIDE SEQUENCE [LARGE SCALE GENOMIC DNA]</scope>
</reference>
<proteinExistence type="predicted"/>
<dbReference type="Proteomes" id="UP001497457">
    <property type="component" value="Chromosome 24b"/>
</dbReference>
<dbReference type="SUPFAM" id="SSF48403">
    <property type="entry name" value="Ankyrin repeat"/>
    <property type="match status" value="2"/>
</dbReference>
<dbReference type="AlphaFoldDB" id="A0ABC9H5E0"/>
<keyword evidence="12" id="KW-1185">Reference proteome</keyword>
<feature type="transmembrane region" description="Helical" evidence="8">
    <location>
        <begin position="524"/>
        <end position="546"/>
    </location>
</feature>
<dbReference type="PANTHER" id="PTHR24186:SF50">
    <property type="entry name" value="ANKYRIN REPEAT-CONTAINING PROTEIN ITN1-LIKE ISOFORM X1"/>
    <property type="match status" value="1"/>
</dbReference>
<dbReference type="Pfam" id="PF12796">
    <property type="entry name" value="Ank_2"/>
    <property type="match status" value="3"/>
</dbReference>
<name>A0ABC9H5E0_9POAL</name>
<evidence type="ECO:0000256" key="2">
    <source>
        <dbReference type="ARBA" id="ARBA00022692"/>
    </source>
</evidence>
<evidence type="ECO:0000256" key="1">
    <source>
        <dbReference type="ARBA" id="ARBA00004141"/>
    </source>
</evidence>
<evidence type="ECO:0000259" key="9">
    <source>
        <dbReference type="Pfam" id="PF13962"/>
    </source>
</evidence>
<keyword evidence="3" id="KW-0677">Repeat</keyword>
<evidence type="ECO:0000256" key="3">
    <source>
        <dbReference type="ARBA" id="ARBA00022737"/>
    </source>
</evidence>
<feature type="transmembrane region" description="Helical" evidence="8">
    <location>
        <begin position="492"/>
        <end position="518"/>
    </location>
</feature>
<keyword evidence="5 7" id="KW-0040">ANK repeat</keyword>
<evidence type="ECO:0000256" key="6">
    <source>
        <dbReference type="ARBA" id="ARBA00023136"/>
    </source>
</evidence>
<feature type="transmembrane region" description="Helical" evidence="8">
    <location>
        <begin position="458"/>
        <end position="480"/>
    </location>
</feature>
<feature type="repeat" description="ANK" evidence="7">
    <location>
        <begin position="319"/>
        <end position="352"/>
    </location>
</feature>
<accession>A0ABC9H5E0</accession>
<dbReference type="Proteomes" id="UP001497457">
    <property type="component" value="Unassembled WGS sequence"/>
</dbReference>
<dbReference type="EMBL" id="OZ075134">
    <property type="protein sequence ID" value="CAL4992068.1"/>
    <property type="molecule type" value="Genomic_DNA"/>
</dbReference>
<keyword evidence="4 8" id="KW-1133">Transmembrane helix</keyword>
<evidence type="ECO:0000256" key="4">
    <source>
        <dbReference type="ARBA" id="ARBA00022989"/>
    </source>
</evidence>
<evidence type="ECO:0000313" key="10">
    <source>
        <dbReference type="EMBL" id="CAL4992068.1"/>
    </source>
</evidence>
<dbReference type="GO" id="GO:0016020">
    <property type="term" value="C:membrane"/>
    <property type="evidence" value="ECO:0007669"/>
    <property type="project" value="UniProtKB-SubCell"/>
</dbReference>
<feature type="domain" description="PGG" evidence="9">
    <location>
        <begin position="414"/>
        <end position="516"/>
    </location>
</feature>